<dbReference type="KEGG" id="ssyr:SSYRP_v1c07860"/>
<evidence type="ECO:0000313" key="2">
    <source>
        <dbReference type="EMBL" id="AGM26376.1"/>
    </source>
</evidence>
<protein>
    <submittedName>
        <fullName evidence="2">Uncharacterized protein</fullName>
    </submittedName>
</protein>
<keyword evidence="1" id="KW-0472">Membrane</keyword>
<accession>R4UMB5</accession>
<evidence type="ECO:0000313" key="3">
    <source>
        <dbReference type="Proteomes" id="UP000013963"/>
    </source>
</evidence>
<dbReference type="HOGENOM" id="CLU_2669226_0_0_14"/>
<dbReference type="STRING" id="1276229.SSYRP_v1c07860"/>
<dbReference type="Proteomes" id="UP000013963">
    <property type="component" value="Chromosome"/>
</dbReference>
<dbReference type="AlphaFoldDB" id="R4UMB5"/>
<organism evidence="2 3">
    <name type="scientific">Spiroplasma syrphidicola EA-1</name>
    <dbReference type="NCBI Taxonomy" id="1276229"/>
    <lineage>
        <taxon>Bacteria</taxon>
        <taxon>Bacillati</taxon>
        <taxon>Mycoplasmatota</taxon>
        <taxon>Mollicutes</taxon>
        <taxon>Entomoplasmatales</taxon>
        <taxon>Spiroplasmataceae</taxon>
        <taxon>Spiroplasma</taxon>
    </lineage>
</organism>
<dbReference type="EMBL" id="CP005078">
    <property type="protein sequence ID" value="AGM26376.1"/>
    <property type="molecule type" value="Genomic_DNA"/>
</dbReference>
<feature type="transmembrane region" description="Helical" evidence="1">
    <location>
        <begin position="33"/>
        <end position="56"/>
    </location>
</feature>
<keyword evidence="1" id="KW-1133">Transmembrane helix</keyword>
<sequence length="75" mass="8714">MFLFILVGIFYIIKMYDKYLKFYINILNADKGVVYSMLFLLLGGISLSTTSVPSLYQSINLLKNNRKNSTPKYYV</sequence>
<reference evidence="2 3" key="1">
    <citation type="journal article" date="2013" name="Genome Biol. Evol.">
        <title>Complete genomes of two dipteran-associated spiroplasmas provided insights into the origin, dynamics, and impacts of viral invasion in spiroplasma.</title>
        <authorList>
            <person name="Ku C."/>
            <person name="Lo W.S."/>
            <person name="Chen L.L."/>
            <person name="Kuo C.H."/>
        </authorList>
    </citation>
    <scope>NUCLEOTIDE SEQUENCE [LARGE SCALE GENOMIC DNA]</scope>
    <source>
        <strain evidence="2">EA-1</strain>
    </source>
</reference>
<keyword evidence="1" id="KW-0812">Transmembrane</keyword>
<evidence type="ECO:0000256" key="1">
    <source>
        <dbReference type="SAM" id="Phobius"/>
    </source>
</evidence>
<gene>
    <name evidence="2" type="ORF">SSYRP_v1c07860</name>
</gene>
<name>R4UMB5_9MOLU</name>
<keyword evidence="3" id="KW-1185">Reference proteome</keyword>
<proteinExistence type="predicted"/>
<dbReference type="PATRIC" id="fig|1276229.3.peg.779"/>